<evidence type="ECO:0000313" key="3">
    <source>
        <dbReference type="Proteomes" id="UP000309128"/>
    </source>
</evidence>
<organism evidence="2 3">
    <name type="scientific">Nonomuraea turkmeniaca</name>
    <dbReference type="NCBI Taxonomy" id="103838"/>
    <lineage>
        <taxon>Bacteria</taxon>
        <taxon>Bacillati</taxon>
        <taxon>Actinomycetota</taxon>
        <taxon>Actinomycetes</taxon>
        <taxon>Streptosporangiales</taxon>
        <taxon>Streptosporangiaceae</taxon>
        <taxon>Nonomuraea</taxon>
    </lineage>
</organism>
<keyword evidence="3" id="KW-1185">Reference proteome</keyword>
<dbReference type="AlphaFoldDB" id="A0A5S4FAP3"/>
<name>A0A5S4FAP3_9ACTN</name>
<proteinExistence type="predicted"/>
<reference evidence="2 3" key="1">
    <citation type="submission" date="2019-05" db="EMBL/GenBank/DDBJ databases">
        <title>Draft genome sequence of Nonomuraea turkmeniaca DSM 43926.</title>
        <authorList>
            <person name="Saricaoglu S."/>
            <person name="Isik K."/>
        </authorList>
    </citation>
    <scope>NUCLEOTIDE SEQUENCE [LARGE SCALE GENOMIC DNA]</scope>
    <source>
        <strain evidence="2 3">DSM 43926</strain>
    </source>
</reference>
<gene>
    <name evidence="2" type="ORF">ETD86_30255</name>
</gene>
<protein>
    <submittedName>
        <fullName evidence="2">Uncharacterized protein</fullName>
    </submittedName>
</protein>
<dbReference type="EMBL" id="VCKY01000118">
    <property type="protein sequence ID" value="TMR13722.1"/>
    <property type="molecule type" value="Genomic_DNA"/>
</dbReference>
<evidence type="ECO:0000256" key="1">
    <source>
        <dbReference type="SAM" id="Phobius"/>
    </source>
</evidence>
<keyword evidence="1" id="KW-0472">Membrane</keyword>
<sequence length="143" mass="15804">MARYFKTVPNTSLDVEIEIDGPRIIPCPDLPAALADEQARNVVLILRPVVNGQPPDDWQLHISGVRDARSPVIEVHPCNGVPRKLLDGVTRVAHSYCDGGRKRFRRLRALGGFFRNHVWAPFLVPVVVALVAGGIMVLLGWRG</sequence>
<keyword evidence="1" id="KW-0812">Transmembrane</keyword>
<evidence type="ECO:0000313" key="2">
    <source>
        <dbReference type="EMBL" id="TMR13722.1"/>
    </source>
</evidence>
<dbReference type="RefSeq" id="WP_138669781.1">
    <property type="nucleotide sequence ID" value="NZ_VCKY01000118.1"/>
</dbReference>
<accession>A0A5S4FAP3</accession>
<keyword evidence="1" id="KW-1133">Transmembrane helix</keyword>
<feature type="transmembrane region" description="Helical" evidence="1">
    <location>
        <begin position="118"/>
        <end position="141"/>
    </location>
</feature>
<dbReference type="Proteomes" id="UP000309128">
    <property type="component" value="Unassembled WGS sequence"/>
</dbReference>
<comment type="caution">
    <text evidence="2">The sequence shown here is derived from an EMBL/GenBank/DDBJ whole genome shotgun (WGS) entry which is preliminary data.</text>
</comment>